<dbReference type="EMBL" id="JAEHHL010000008">
    <property type="protein sequence ID" value="MBK0400297.1"/>
    <property type="molecule type" value="Genomic_DNA"/>
</dbReference>
<dbReference type="Proteomes" id="UP000655420">
    <property type="component" value="Unassembled WGS sequence"/>
</dbReference>
<sequence>MTLPGPSRHLRAATAISLGIGALALGGCATLAPTLKTAAEGVRVTAITASGGDDRTAATRVAQGIAAGQAAVTIGCAMVSDAAEIALFDGLRDYCAARD</sequence>
<comment type="caution">
    <text evidence="1">The sequence shown here is derived from an EMBL/GenBank/DDBJ whole genome shotgun (WGS) entry which is preliminary data.</text>
</comment>
<gene>
    <name evidence="1" type="ORF">H0I76_13945</name>
</gene>
<keyword evidence="2" id="KW-1185">Reference proteome</keyword>
<proteinExistence type="predicted"/>
<reference evidence="1" key="1">
    <citation type="submission" date="2020-12" db="EMBL/GenBank/DDBJ databases">
        <title>Bacterial taxonomy.</title>
        <authorList>
            <person name="Pan X."/>
        </authorList>
    </citation>
    <scope>NUCLEOTIDE SEQUENCE</scope>
    <source>
        <strain evidence="1">M0105</strain>
    </source>
</reference>
<dbReference type="AlphaFoldDB" id="A0A8J7M9W2"/>
<evidence type="ECO:0000313" key="1">
    <source>
        <dbReference type="EMBL" id="MBK0400297.1"/>
    </source>
</evidence>
<accession>A0A8J7M9W2</accession>
<organism evidence="1 2">
    <name type="scientific">Thermohalobaculum xanthum</name>
    <dbReference type="NCBI Taxonomy" id="2753746"/>
    <lineage>
        <taxon>Bacteria</taxon>
        <taxon>Pseudomonadati</taxon>
        <taxon>Pseudomonadota</taxon>
        <taxon>Alphaproteobacteria</taxon>
        <taxon>Rhodobacterales</taxon>
        <taxon>Paracoccaceae</taxon>
        <taxon>Thermohalobaculum</taxon>
    </lineage>
</organism>
<protein>
    <submittedName>
        <fullName evidence="1">Uncharacterized protein</fullName>
    </submittedName>
</protein>
<dbReference type="RefSeq" id="WP_200610895.1">
    <property type="nucleotide sequence ID" value="NZ_JAEHHL010000008.1"/>
</dbReference>
<evidence type="ECO:0000313" key="2">
    <source>
        <dbReference type="Proteomes" id="UP000655420"/>
    </source>
</evidence>
<name>A0A8J7M9W2_9RHOB</name>